<reference evidence="1 2" key="1">
    <citation type="submission" date="2015-01" db="EMBL/GenBank/DDBJ databases">
        <title>Enhanced salinomycin production by adjusting the supply of polyketide extender units in Streptomyce albus DSM 41398.</title>
        <authorList>
            <person name="Lu C."/>
        </authorList>
    </citation>
    <scope>NUCLEOTIDE SEQUENCE [LARGE SCALE GENOMIC DNA]</scope>
    <source>
        <strain evidence="2">ATCC 21838 / DSM 41398 / FERM P-419 / JCM 4703 / NBRC 107858</strain>
    </source>
</reference>
<dbReference type="Proteomes" id="UP000031523">
    <property type="component" value="Chromosome"/>
</dbReference>
<name>A0A0B5EUC9_STRA4</name>
<protein>
    <submittedName>
        <fullName evidence="1">Uncharacterized protein</fullName>
    </submittedName>
</protein>
<sequence>MGLAGALVRLHLIPGIGPWTAAETLRRALGAPDTLTLGDLHLPVQIGYALTGARGGTDEQMLERTTSARAESTFLTCSARGALQSLC</sequence>
<dbReference type="InterPro" id="IPR011257">
    <property type="entry name" value="DNA_glycosylase"/>
</dbReference>
<dbReference type="EMBL" id="CP010519">
    <property type="protein sequence ID" value="AJE85334.1"/>
    <property type="molecule type" value="Genomic_DNA"/>
</dbReference>
<keyword evidence="2" id="KW-1185">Reference proteome</keyword>
<dbReference type="AlphaFoldDB" id="A0A0B5EUC9"/>
<dbReference type="SUPFAM" id="SSF48150">
    <property type="entry name" value="DNA-glycosylase"/>
    <property type="match status" value="1"/>
</dbReference>
<dbReference type="GO" id="GO:0006281">
    <property type="term" value="P:DNA repair"/>
    <property type="evidence" value="ECO:0007669"/>
    <property type="project" value="InterPro"/>
</dbReference>
<accession>A0A0B5EUC9</accession>
<dbReference type="GO" id="GO:0003824">
    <property type="term" value="F:catalytic activity"/>
    <property type="evidence" value="ECO:0007669"/>
    <property type="project" value="InterPro"/>
</dbReference>
<dbReference type="KEGG" id="sals:SLNWT_4958"/>
<organism evidence="1 2">
    <name type="scientific">Streptomyces albus (strain ATCC 21838 / DSM 41398 / FERM P-419 / JCM 4703 / NBRC 107858)</name>
    <dbReference type="NCBI Taxonomy" id="1081613"/>
    <lineage>
        <taxon>Bacteria</taxon>
        <taxon>Bacillati</taxon>
        <taxon>Actinomycetota</taxon>
        <taxon>Actinomycetes</taxon>
        <taxon>Kitasatosporales</taxon>
        <taxon>Streptomycetaceae</taxon>
        <taxon>Streptomyces</taxon>
    </lineage>
</organism>
<evidence type="ECO:0000313" key="2">
    <source>
        <dbReference type="Proteomes" id="UP000031523"/>
    </source>
</evidence>
<proteinExistence type="predicted"/>
<evidence type="ECO:0000313" key="1">
    <source>
        <dbReference type="EMBL" id="AJE85334.1"/>
    </source>
</evidence>
<gene>
    <name evidence="1" type="ORF">SLNWT_4958</name>
</gene>